<gene>
    <name evidence="6" type="ORF">SO802_022329</name>
</gene>
<proteinExistence type="predicted"/>
<keyword evidence="3" id="KW-0234">DNA repair</keyword>
<sequence>MKEIFQLIVAACENMSHVSTHSYKKVTSILDTIAKVKLCLVMLDLECDALVVEMFQSFLKMIRSNHPPTVLSAMEKTMSLVINESEDISLDLLSSLFAIVRKANQNVSPILWILGEQIITRINALLEKIMAATQKLPNKLEAAHDEKVEVVERVSDQPSTVLEDLHLGEVKKGKTTVLPMVGKVQEEIILIRHINFVIPNEFDMVEFKVRHCMARVPWEDTFRSCNCEDSIVEQLKGPKHSGKASIPSNSSDSETRSG</sequence>
<evidence type="ECO:0000256" key="1">
    <source>
        <dbReference type="ARBA" id="ARBA00004123"/>
    </source>
</evidence>
<evidence type="ECO:0000256" key="4">
    <source>
        <dbReference type="ARBA" id="ARBA00023242"/>
    </source>
</evidence>
<evidence type="ECO:0000256" key="3">
    <source>
        <dbReference type="ARBA" id="ARBA00023204"/>
    </source>
</evidence>
<dbReference type="AlphaFoldDB" id="A0AAW2CHT2"/>
<evidence type="ECO:0000256" key="5">
    <source>
        <dbReference type="SAM" id="MobiDB-lite"/>
    </source>
</evidence>
<keyword evidence="4" id="KW-0539">Nucleus</keyword>
<dbReference type="PANTHER" id="PTHR12663">
    <property type="entry name" value="ANDROGEN INDUCED INHIBITOR OF PROLIFERATION AS3 / PDS5-RELATED"/>
    <property type="match status" value="1"/>
</dbReference>
<accession>A0AAW2CHT2</accession>
<dbReference type="Proteomes" id="UP001459277">
    <property type="component" value="Unassembled WGS sequence"/>
</dbReference>
<name>A0AAW2CHT2_9ROSI</name>
<keyword evidence="7" id="KW-1185">Reference proteome</keyword>
<feature type="region of interest" description="Disordered" evidence="5">
    <location>
        <begin position="236"/>
        <end position="258"/>
    </location>
</feature>
<evidence type="ECO:0000313" key="7">
    <source>
        <dbReference type="Proteomes" id="UP001459277"/>
    </source>
</evidence>
<dbReference type="GO" id="GO:0000785">
    <property type="term" value="C:chromatin"/>
    <property type="evidence" value="ECO:0007669"/>
    <property type="project" value="TreeGrafter"/>
</dbReference>
<evidence type="ECO:0000256" key="2">
    <source>
        <dbReference type="ARBA" id="ARBA00022763"/>
    </source>
</evidence>
<protein>
    <submittedName>
        <fullName evidence="6">Uncharacterized protein</fullName>
    </submittedName>
</protein>
<comment type="subcellular location">
    <subcellularLocation>
        <location evidence="1">Nucleus</location>
    </subcellularLocation>
</comment>
<dbReference type="GO" id="GO:0007064">
    <property type="term" value="P:mitotic sister chromatid cohesion"/>
    <property type="evidence" value="ECO:0007669"/>
    <property type="project" value="InterPro"/>
</dbReference>
<dbReference type="PANTHER" id="PTHR12663:SF69">
    <property type="entry name" value="SISTER CHROMATID COHESION PROTEIN PDS5 HOMOLOG E"/>
    <property type="match status" value="1"/>
</dbReference>
<dbReference type="InterPro" id="IPR039776">
    <property type="entry name" value="Pds5"/>
</dbReference>
<organism evidence="6 7">
    <name type="scientific">Lithocarpus litseifolius</name>
    <dbReference type="NCBI Taxonomy" id="425828"/>
    <lineage>
        <taxon>Eukaryota</taxon>
        <taxon>Viridiplantae</taxon>
        <taxon>Streptophyta</taxon>
        <taxon>Embryophyta</taxon>
        <taxon>Tracheophyta</taxon>
        <taxon>Spermatophyta</taxon>
        <taxon>Magnoliopsida</taxon>
        <taxon>eudicotyledons</taxon>
        <taxon>Gunneridae</taxon>
        <taxon>Pentapetalae</taxon>
        <taxon>rosids</taxon>
        <taxon>fabids</taxon>
        <taxon>Fagales</taxon>
        <taxon>Fagaceae</taxon>
        <taxon>Lithocarpus</taxon>
    </lineage>
</organism>
<reference evidence="6 7" key="1">
    <citation type="submission" date="2024-01" db="EMBL/GenBank/DDBJ databases">
        <title>A telomere-to-telomere, gap-free genome of sweet tea (Lithocarpus litseifolius).</title>
        <authorList>
            <person name="Zhou J."/>
        </authorList>
    </citation>
    <scope>NUCLEOTIDE SEQUENCE [LARGE SCALE GENOMIC DNA]</scope>
    <source>
        <strain evidence="6">Zhou-2022a</strain>
        <tissue evidence="6">Leaf</tissue>
    </source>
</reference>
<dbReference type="Pfam" id="PF20168">
    <property type="entry name" value="PDS5"/>
    <property type="match status" value="1"/>
</dbReference>
<dbReference type="GO" id="GO:0005634">
    <property type="term" value="C:nucleus"/>
    <property type="evidence" value="ECO:0007669"/>
    <property type="project" value="UniProtKB-SubCell"/>
</dbReference>
<evidence type="ECO:0000313" key="6">
    <source>
        <dbReference type="EMBL" id="KAK9997643.1"/>
    </source>
</evidence>
<keyword evidence="2" id="KW-0227">DNA damage</keyword>
<dbReference type="GO" id="GO:0006281">
    <property type="term" value="P:DNA repair"/>
    <property type="evidence" value="ECO:0007669"/>
    <property type="project" value="UniProtKB-KW"/>
</dbReference>
<comment type="caution">
    <text evidence="6">The sequence shown here is derived from an EMBL/GenBank/DDBJ whole genome shotgun (WGS) entry which is preliminary data.</text>
</comment>
<dbReference type="EMBL" id="JAZDWU010000007">
    <property type="protein sequence ID" value="KAK9997643.1"/>
    <property type="molecule type" value="Genomic_DNA"/>
</dbReference>